<dbReference type="Proteomes" id="UP001652680">
    <property type="component" value="Unassembled WGS sequence"/>
</dbReference>
<organism evidence="3">
    <name type="scientific">Drosophila rhopaloa</name>
    <name type="common">Fruit fly</name>
    <dbReference type="NCBI Taxonomy" id="1041015"/>
    <lineage>
        <taxon>Eukaryota</taxon>
        <taxon>Metazoa</taxon>
        <taxon>Ecdysozoa</taxon>
        <taxon>Arthropoda</taxon>
        <taxon>Hexapoda</taxon>
        <taxon>Insecta</taxon>
        <taxon>Pterygota</taxon>
        <taxon>Neoptera</taxon>
        <taxon>Endopterygota</taxon>
        <taxon>Diptera</taxon>
        <taxon>Brachycera</taxon>
        <taxon>Muscomorpha</taxon>
        <taxon>Ephydroidea</taxon>
        <taxon>Drosophilidae</taxon>
        <taxon>Drosophila</taxon>
        <taxon>Sophophora</taxon>
    </lineage>
</organism>
<evidence type="ECO:0000313" key="2">
    <source>
        <dbReference type="Proteomes" id="UP001652680"/>
    </source>
</evidence>
<evidence type="ECO:0000313" key="3">
    <source>
        <dbReference type="RefSeq" id="XP_016977013.1"/>
    </source>
</evidence>
<reference evidence="2" key="1">
    <citation type="journal article" date="2021" name="Elife">
        <title>Highly contiguous assemblies of 101 drosophilid genomes.</title>
        <authorList>
            <person name="Kim B.Y."/>
            <person name="Wang J.R."/>
            <person name="Miller D.E."/>
            <person name="Barmina O."/>
            <person name="Delaney E."/>
            <person name="Thompson A."/>
            <person name="Comeault A.A."/>
            <person name="Peede D."/>
            <person name="D'Agostino E.R."/>
            <person name="Pelaez J."/>
            <person name="Aguilar J.M."/>
            <person name="Haji D."/>
            <person name="Matsunaga T."/>
            <person name="Armstrong E.E."/>
            <person name="Zych M."/>
            <person name="Ogawa Y."/>
            <person name="Stamenkovic-Radak M."/>
            <person name="Jelic M."/>
            <person name="Veselinovic M.S."/>
            <person name="Tanaskovic M."/>
            <person name="Eric P."/>
            <person name="Gao J.J."/>
            <person name="Katoh T.K."/>
            <person name="Toda M.J."/>
            <person name="Watabe H."/>
            <person name="Watada M."/>
            <person name="Davis J.S."/>
            <person name="Moyle L.C."/>
            <person name="Manoli G."/>
            <person name="Bertolini E."/>
            <person name="Kostal V."/>
            <person name="Hawley R.S."/>
            <person name="Takahashi A."/>
            <person name="Jones C.D."/>
            <person name="Price D.K."/>
            <person name="Whiteman N."/>
            <person name="Kopp A."/>
            <person name="Matute D.R."/>
            <person name="Petrov D.A."/>
        </authorList>
    </citation>
    <scope>NUCLEOTIDE SEQUENCE [LARGE SCALE GENOMIC DNA]</scope>
</reference>
<evidence type="ECO:0000313" key="1">
    <source>
        <dbReference type="EnsemblMetazoa" id="XP_016977013.1"/>
    </source>
</evidence>
<gene>
    <name evidence="3" type="primary">LOC108042995</name>
    <name evidence="1" type="synonym">108042995</name>
</gene>
<reference evidence="1" key="3">
    <citation type="submission" date="2025-05" db="UniProtKB">
        <authorList>
            <consortium name="EnsemblMetazoa"/>
        </authorList>
    </citation>
    <scope>IDENTIFICATION</scope>
</reference>
<protein>
    <submittedName>
        <fullName evidence="3">Uncharacterized protein LOC108042995</fullName>
    </submittedName>
</protein>
<dbReference type="GeneID" id="108042995"/>
<name>A0A6P4EPR3_DRORH</name>
<keyword evidence="2" id="KW-1185">Reference proteome</keyword>
<dbReference type="EnsemblMetazoa" id="XM_017121524.2">
    <property type="protein sequence ID" value="XP_016977013.1"/>
    <property type="gene ID" value="LOC108042995"/>
</dbReference>
<sequence>MDFSMEEHYNRIKSELENEELLTFEDILHLTKASPKVLTKTIKVLAKELHRMKPVKIEDAFENFCLEEDEILEQDEAVEIIGFEELVVRTGVHPLLLERSLIDMSQGIQKKLIKSQSFSRSPRS</sequence>
<dbReference type="OrthoDB" id="7862014at2759"/>
<reference evidence="3" key="2">
    <citation type="submission" date="2025-04" db="UniProtKB">
        <authorList>
            <consortium name="RefSeq"/>
        </authorList>
    </citation>
    <scope>IDENTIFICATION</scope>
</reference>
<dbReference type="AlphaFoldDB" id="A0A6P4EPR3"/>
<proteinExistence type="predicted"/>
<dbReference type="RefSeq" id="XP_016977013.1">
    <property type="nucleotide sequence ID" value="XM_017121524.1"/>
</dbReference>
<dbReference type="OMA" id="LANERFP"/>
<accession>A0A6P4EPR3</accession>